<dbReference type="Proteomes" id="UP000309340">
    <property type="component" value="Unassembled WGS sequence"/>
</dbReference>
<proteinExistence type="predicted"/>
<dbReference type="OrthoDB" id="3220769at2759"/>
<name>A0A4U0WPU1_9PEZI</name>
<gene>
    <name evidence="3" type="ORF">B0A55_09802</name>
</gene>
<evidence type="ECO:0000313" key="3">
    <source>
        <dbReference type="EMBL" id="TKA64433.1"/>
    </source>
</evidence>
<organism evidence="3 4">
    <name type="scientific">Friedmanniomyces simplex</name>
    <dbReference type="NCBI Taxonomy" id="329884"/>
    <lineage>
        <taxon>Eukaryota</taxon>
        <taxon>Fungi</taxon>
        <taxon>Dikarya</taxon>
        <taxon>Ascomycota</taxon>
        <taxon>Pezizomycotina</taxon>
        <taxon>Dothideomycetes</taxon>
        <taxon>Dothideomycetidae</taxon>
        <taxon>Mycosphaerellales</taxon>
        <taxon>Teratosphaeriaceae</taxon>
        <taxon>Friedmanniomyces</taxon>
    </lineage>
</organism>
<keyword evidence="2" id="KW-0472">Membrane</keyword>
<keyword evidence="4" id="KW-1185">Reference proteome</keyword>
<feature type="transmembrane region" description="Helical" evidence="2">
    <location>
        <begin position="18"/>
        <end position="40"/>
    </location>
</feature>
<comment type="caution">
    <text evidence="3">The sequence shown here is derived from an EMBL/GenBank/DDBJ whole genome shotgun (WGS) entry which is preliminary data.</text>
</comment>
<keyword evidence="2" id="KW-0812">Transmembrane</keyword>
<dbReference type="EMBL" id="NAJQ01000840">
    <property type="protein sequence ID" value="TKA64433.1"/>
    <property type="molecule type" value="Genomic_DNA"/>
</dbReference>
<dbReference type="AlphaFoldDB" id="A0A4U0WPU1"/>
<accession>A0A4U0WPU1</accession>
<sequence>MHASAFSYSLTRPYPFRWLTPVVTLGFVLFLALFSAINYMSNGYQLVVVQSANPNATVQDNPWMRHWPSFLTSKVQPTCQTVNLALGSEWFTNQTAMTYTLTDVWQPEGGGAGAGYGVAPSLTYSSNVIEDCRVNSVEVDYAAMDRTAIQMAYSEYGAVVRTYTTCSVIGVNGTTNFNLTNEYDYVPSDLSFSGLYSFLGTNFLSRNQTRKSSLWWGESLMSMYWSFSSAKMQTIRENQTAYNQPAIRKGTLYFYPNDDVKITNMTDPRFFECNFRFVVDKGQGAYDFLMPSTYGEYSNYTSLSNLIASQAYPNIWQEADVLAKAAYSTVLTDLGQVDARSNILTDPGLLSYYTANFSEARHNIANAYPGPADQQYGTMNSGPLGTTPSVISTKYICQVPQRKPAGMLFWSIAVADLVFLQALWFIFRFGVDTLFLRRHPERNYCEGCMEQPRTTSSMYREVSPGPTLRCGKEDAEVEMGGLRPSARSRESGRSGSHLRSISQQRLIGPESMDIGGRRNEY</sequence>
<feature type="transmembrane region" description="Helical" evidence="2">
    <location>
        <begin position="407"/>
        <end position="427"/>
    </location>
</feature>
<feature type="region of interest" description="Disordered" evidence="1">
    <location>
        <begin position="479"/>
        <end position="502"/>
    </location>
</feature>
<reference evidence="3 4" key="1">
    <citation type="submission" date="2017-03" db="EMBL/GenBank/DDBJ databases">
        <title>Genomes of endolithic fungi from Antarctica.</title>
        <authorList>
            <person name="Coleine C."/>
            <person name="Masonjones S."/>
            <person name="Stajich J.E."/>
        </authorList>
    </citation>
    <scope>NUCLEOTIDE SEQUENCE [LARGE SCALE GENOMIC DNA]</scope>
    <source>
        <strain evidence="3 4">CCFEE 5184</strain>
    </source>
</reference>
<evidence type="ECO:0000256" key="1">
    <source>
        <dbReference type="SAM" id="MobiDB-lite"/>
    </source>
</evidence>
<evidence type="ECO:0000313" key="4">
    <source>
        <dbReference type="Proteomes" id="UP000309340"/>
    </source>
</evidence>
<dbReference type="STRING" id="329884.A0A4U0WPU1"/>
<protein>
    <submittedName>
        <fullName evidence="3">Uncharacterized protein</fullName>
    </submittedName>
</protein>
<evidence type="ECO:0000256" key="2">
    <source>
        <dbReference type="SAM" id="Phobius"/>
    </source>
</evidence>
<keyword evidence="2" id="KW-1133">Transmembrane helix</keyword>